<dbReference type="EMBL" id="JYDI01005782">
    <property type="protein sequence ID" value="KRY04299.1"/>
    <property type="molecule type" value="Genomic_DNA"/>
</dbReference>
<organism evidence="1 2">
    <name type="scientific">Trichinella britovi</name>
    <name type="common">Parasitic roundworm</name>
    <dbReference type="NCBI Taxonomy" id="45882"/>
    <lineage>
        <taxon>Eukaryota</taxon>
        <taxon>Metazoa</taxon>
        <taxon>Ecdysozoa</taxon>
        <taxon>Nematoda</taxon>
        <taxon>Enoplea</taxon>
        <taxon>Dorylaimia</taxon>
        <taxon>Trichinellida</taxon>
        <taxon>Trichinellidae</taxon>
        <taxon>Trichinella</taxon>
    </lineage>
</organism>
<keyword evidence="2" id="KW-1185">Reference proteome</keyword>
<protein>
    <submittedName>
        <fullName evidence="1">Uncharacterized protein</fullName>
    </submittedName>
</protein>
<comment type="caution">
    <text evidence="1">The sequence shown here is derived from an EMBL/GenBank/DDBJ whole genome shotgun (WGS) entry which is preliminary data.</text>
</comment>
<dbReference type="Proteomes" id="UP000054653">
    <property type="component" value="Unassembled WGS sequence"/>
</dbReference>
<proteinExistence type="predicted"/>
<sequence>MFQYIADKSTTYADQNNNQRISDVLVRKFSS</sequence>
<accession>A0A0V0YW26</accession>
<dbReference type="AlphaFoldDB" id="A0A0V0YW26"/>
<evidence type="ECO:0000313" key="2">
    <source>
        <dbReference type="Proteomes" id="UP000054653"/>
    </source>
</evidence>
<evidence type="ECO:0000313" key="1">
    <source>
        <dbReference type="EMBL" id="KRY04299.1"/>
    </source>
</evidence>
<gene>
    <name evidence="1" type="ORF">T03_4514</name>
</gene>
<name>A0A0V0YW26_TRIBR</name>
<reference evidence="1 2" key="1">
    <citation type="submission" date="2015-01" db="EMBL/GenBank/DDBJ databases">
        <title>Evolution of Trichinella species and genotypes.</title>
        <authorList>
            <person name="Korhonen P.K."/>
            <person name="Edoardo P."/>
            <person name="Giuseppe L.R."/>
            <person name="Gasser R.B."/>
        </authorList>
    </citation>
    <scope>NUCLEOTIDE SEQUENCE [LARGE SCALE GENOMIC DNA]</scope>
    <source>
        <strain evidence="1">ISS120</strain>
    </source>
</reference>